<dbReference type="PANTHER" id="PTHR36837">
    <property type="entry name" value="POLY(3-HYDROXYALKANOATE) POLYMERASE SUBUNIT PHAC"/>
    <property type="match status" value="1"/>
</dbReference>
<dbReference type="SUPFAM" id="SSF53474">
    <property type="entry name" value="alpha/beta-Hydrolases"/>
    <property type="match status" value="1"/>
</dbReference>
<dbReference type="AlphaFoldDB" id="A0A485M169"/>
<protein>
    <submittedName>
        <fullName evidence="1">Putative PHB de-polymerase domain protein</fullName>
    </submittedName>
</protein>
<reference evidence="1" key="1">
    <citation type="submission" date="2019-03" db="EMBL/GenBank/DDBJ databases">
        <authorList>
            <person name="Hao L."/>
        </authorList>
    </citation>
    <scope>NUCLEOTIDE SEQUENCE</scope>
</reference>
<gene>
    <name evidence="1" type="ORF">SCFA_450049</name>
</gene>
<evidence type="ECO:0000313" key="1">
    <source>
        <dbReference type="EMBL" id="VFU15816.1"/>
    </source>
</evidence>
<dbReference type="PANTHER" id="PTHR36837:SF2">
    <property type="entry name" value="POLY(3-HYDROXYALKANOATE) POLYMERASE SUBUNIT PHAC"/>
    <property type="match status" value="1"/>
</dbReference>
<sequence length="358" mass="40379">MNTPYADLMKFFLTASSRGKPEFITPNRKIFEDRAVILRRFDEDRTGDPILIVPPQAGHHSSIADYAPNQSLVQTCLRQTTHPVYVIEWKSSTLSRKDETIDDLVKQTMMCVKKAGPPVILAGLCQGGWLSAIYTALFPDDVRALVLAAAPIDFAAGGGKIQDMVHTLPLMYYQYLVGCGGGNMSGDLMLMGWKMMNAYDRFVRDYLNLWINVQDKSYLKRARNFSRWYEYTQDISGRWYLEVVEKLFKQNRLIKGTLEVLCEYVDLQNISCPLALLAGERDDITLVPQVHNLEHYVSTPRDQIFKAVIPQAGHISVFMGKRALQHEWPSALAFIDEAAYAPGARITSADLKDMAVSA</sequence>
<dbReference type="Pfam" id="PF11339">
    <property type="entry name" value="DUF3141"/>
    <property type="match status" value="1"/>
</dbReference>
<organism evidence="1">
    <name type="scientific">anaerobic digester metagenome</name>
    <dbReference type="NCBI Taxonomy" id="1263854"/>
    <lineage>
        <taxon>unclassified sequences</taxon>
        <taxon>metagenomes</taxon>
        <taxon>ecological metagenomes</taxon>
    </lineage>
</organism>
<dbReference type="EMBL" id="CAADRM010000109">
    <property type="protein sequence ID" value="VFU15816.1"/>
    <property type="molecule type" value="Genomic_DNA"/>
</dbReference>
<accession>A0A485M169</accession>
<dbReference type="InterPro" id="IPR051321">
    <property type="entry name" value="PHA/PHB_synthase"/>
</dbReference>
<dbReference type="InterPro" id="IPR024501">
    <property type="entry name" value="DUF3141"/>
</dbReference>
<proteinExistence type="predicted"/>
<dbReference type="Gene3D" id="3.40.50.1820">
    <property type="entry name" value="alpha/beta hydrolase"/>
    <property type="match status" value="1"/>
</dbReference>
<dbReference type="InterPro" id="IPR029058">
    <property type="entry name" value="AB_hydrolase_fold"/>
</dbReference>
<name>A0A485M169_9ZZZZ</name>